<keyword evidence="4" id="KW-0393">Immunoglobulin domain</keyword>
<evidence type="ECO:0000259" key="5">
    <source>
        <dbReference type="SMART" id="SM00409"/>
    </source>
</evidence>
<dbReference type="PANTHER" id="PTHR44337:SF20">
    <property type="entry name" value="CARCINOEMBRYONIC ANTIGEN-RELATED CELL ADHESION MOLECULE 5-RELATED"/>
    <property type="match status" value="1"/>
</dbReference>
<evidence type="ECO:0000256" key="3">
    <source>
        <dbReference type="ARBA" id="ARBA00023180"/>
    </source>
</evidence>
<dbReference type="EMBL" id="JANPWB010000011">
    <property type="protein sequence ID" value="KAJ1133298.1"/>
    <property type="molecule type" value="Genomic_DNA"/>
</dbReference>
<keyword evidence="1" id="KW-0732">Signal</keyword>
<comment type="caution">
    <text evidence="6">The sequence shown here is derived from an EMBL/GenBank/DDBJ whole genome shotgun (WGS) entry which is preliminary data.</text>
</comment>
<gene>
    <name evidence="6" type="ORF">NDU88_011595</name>
</gene>
<dbReference type="Gene3D" id="2.60.40.10">
    <property type="entry name" value="Immunoglobulins"/>
    <property type="match status" value="1"/>
</dbReference>
<proteinExistence type="predicted"/>
<evidence type="ECO:0000313" key="7">
    <source>
        <dbReference type="Proteomes" id="UP001066276"/>
    </source>
</evidence>
<reference evidence="6" key="1">
    <citation type="journal article" date="2022" name="bioRxiv">
        <title>Sequencing and chromosome-scale assembly of the giantPleurodeles waltlgenome.</title>
        <authorList>
            <person name="Brown T."/>
            <person name="Elewa A."/>
            <person name="Iarovenko S."/>
            <person name="Subramanian E."/>
            <person name="Araus A.J."/>
            <person name="Petzold A."/>
            <person name="Susuki M."/>
            <person name="Suzuki K.-i.T."/>
            <person name="Hayashi T."/>
            <person name="Toyoda A."/>
            <person name="Oliveira C."/>
            <person name="Osipova E."/>
            <person name="Leigh N.D."/>
            <person name="Simon A."/>
            <person name="Yun M.H."/>
        </authorList>
    </citation>
    <scope>NUCLEOTIDE SEQUENCE</scope>
    <source>
        <strain evidence="6">20211129_DDA</strain>
        <tissue evidence="6">Liver</tissue>
    </source>
</reference>
<evidence type="ECO:0000256" key="2">
    <source>
        <dbReference type="ARBA" id="ARBA00023157"/>
    </source>
</evidence>
<dbReference type="InterPro" id="IPR013783">
    <property type="entry name" value="Ig-like_fold"/>
</dbReference>
<feature type="domain" description="Immunoglobulin" evidence="5">
    <location>
        <begin position="73"/>
        <end position="170"/>
    </location>
</feature>
<organism evidence="6 7">
    <name type="scientific">Pleurodeles waltl</name>
    <name type="common">Iberian ribbed newt</name>
    <dbReference type="NCBI Taxonomy" id="8319"/>
    <lineage>
        <taxon>Eukaryota</taxon>
        <taxon>Metazoa</taxon>
        <taxon>Chordata</taxon>
        <taxon>Craniata</taxon>
        <taxon>Vertebrata</taxon>
        <taxon>Euteleostomi</taxon>
        <taxon>Amphibia</taxon>
        <taxon>Batrachia</taxon>
        <taxon>Caudata</taxon>
        <taxon>Salamandroidea</taxon>
        <taxon>Salamandridae</taxon>
        <taxon>Pleurodelinae</taxon>
        <taxon>Pleurodeles</taxon>
    </lineage>
</organism>
<accession>A0AAV7PYR0</accession>
<dbReference type="SMART" id="SM00409">
    <property type="entry name" value="IG"/>
    <property type="match status" value="1"/>
</dbReference>
<keyword evidence="2" id="KW-1015">Disulfide bond</keyword>
<sequence length="173" mass="18771">SCITGGGSDASPVPLTAKEKYGNSQNSLRFHSHLHLSATSLPVSRSQDLRHSHTPAFLVFRVHASTSPISIKLIPELPVVGGQVVLTPSYNGSRYNVHWYRAEGQALHMQNSILAYNTEFNLTHFGNNFTGRETTYEDGSLKITNLTVGDAGSYTVEITTASDPVQATVQLTV</sequence>
<feature type="non-terminal residue" evidence="6">
    <location>
        <position position="173"/>
    </location>
</feature>
<dbReference type="InterPro" id="IPR003599">
    <property type="entry name" value="Ig_sub"/>
</dbReference>
<dbReference type="SUPFAM" id="SSF48726">
    <property type="entry name" value="Immunoglobulin"/>
    <property type="match status" value="1"/>
</dbReference>
<protein>
    <recommendedName>
        <fullName evidence="5">Immunoglobulin domain-containing protein</fullName>
    </recommendedName>
</protein>
<evidence type="ECO:0000256" key="1">
    <source>
        <dbReference type="ARBA" id="ARBA00022729"/>
    </source>
</evidence>
<evidence type="ECO:0000256" key="4">
    <source>
        <dbReference type="ARBA" id="ARBA00023319"/>
    </source>
</evidence>
<dbReference type="PANTHER" id="PTHR44337">
    <property type="entry name" value="CARCINOEMBRYONIC ANTIGEN-RELATED CELL ADHESION MOLECULE 8"/>
    <property type="match status" value="1"/>
</dbReference>
<dbReference type="InterPro" id="IPR052598">
    <property type="entry name" value="IgSF_CEA-related"/>
</dbReference>
<feature type="non-terminal residue" evidence="6">
    <location>
        <position position="1"/>
    </location>
</feature>
<dbReference type="InterPro" id="IPR013106">
    <property type="entry name" value="Ig_V-set"/>
</dbReference>
<keyword evidence="3" id="KW-0325">Glycoprotein</keyword>
<dbReference type="Pfam" id="PF07686">
    <property type="entry name" value="V-set"/>
    <property type="match status" value="1"/>
</dbReference>
<dbReference type="Proteomes" id="UP001066276">
    <property type="component" value="Chromosome 7"/>
</dbReference>
<dbReference type="InterPro" id="IPR036179">
    <property type="entry name" value="Ig-like_dom_sf"/>
</dbReference>
<name>A0AAV7PYR0_PLEWA</name>
<evidence type="ECO:0000313" key="6">
    <source>
        <dbReference type="EMBL" id="KAJ1133298.1"/>
    </source>
</evidence>
<dbReference type="AlphaFoldDB" id="A0AAV7PYR0"/>
<keyword evidence="7" id="KW-1185">Reference proteome</keyword>